<keyword evidence="1" id="KW-0812">Transmembrane</keyword>
<organism evidence="2 3">
    <name type="scientific">Spirosoma liriopis</name>
    <dbReference type="NCBI Taxonomy" id="2937440"/>
    <lineage>
        <taxon>Bacteria</taxon>
        <taxon>Pseudomonadati</taxon>
        <taxon>Bacteroidota</taxon>
        <taxon>Cytophagia</taxon>
        <taxon>Cytophagales</taxon>
        <taxon>Cytophagaceae</taxon>
        <taxon>Spirosoma</taxon>
    </lineage>
</organism>
<keyword evidence="1" id="KW-0472">Membrane</keyword>
<accession>A0ABT0HUT3</accession>
<proteinExistence type="predicted"/>
<gene>
    <name evidence="2" type="ORF">M0L20_28865</name>
</gene>
<comment type="caution">
    <text evidence="2">The sequence shown here is derived from an EMBL/GenBank/DDBJ whole genome shotgun (WGS) entry which is preliminary data.</text>
</comment>
<keyword evidence="1" id="KW-1133">Transmembrane helix</keyword>
<protein>
    <submittedName>
        <fullName evidence="2">Uncharacterized protein</fullName>
    </submittedName>
</protein>
<evidence type="ECO:0000313" key="2">
    <source>
        <dbReference type="EMBL" id="MCK8495913.1"/>
    </source>
</evidence>
<feature type="transmembrane region" description="Helical" evidence="1">
    <location>
        <begin position="49"/>
        <end position="69"/>
    </location>
</feature>
<reference evidence="2 3" key="1">
    <citation type="submission" date="2022-04" db="EMBL/GenBank/DDBJ databases">
        <title>Spirosoma sp. strain RP8 genome sequencing and assembly.</title>
        <authorList>
            <person name="Jung Y."/>
        </authorList>
    </citation>
    <scope>NUCLEOTIDE SEQUENCE [LARGE SCALE GENOMIC DNA]</scope>
    <source>
        <strain evidence="2 3">RP8</strain>
    </source>
</reference>
<evidence type="ECO:0000313" key="3">
    <source>
        <dbReference type="Proteomes" id="UP001202180"/>
    </source>
</evidence>
<feature type="transmembrane region" description="Helical" evidence="1">
    <location>
        <begin position="15"/>
        <end position="37"/>
    </location>
</feature>
<dbReference type="RefSeq" id="WP_248480725.1">
    <property type="nucleotide sequence ID" value="NZ_JALPRF010000013.1"/>
</dbReference>
<name>A0ABT0HUT3_9BACT</name>
<evidence type="ECO:0000256" key="1">
    <source>
        <dbReference type="SAM" id="Phobius"/>
    </source>
</evidence>
<dbReference type="EMBL" id="JALPRF010000013">
    <property type="protein sequence ID" value="MCK8495913.1"/>
    <property type="molecule type" value="Genomic_DNA"/>
</dbReference>
<keyword evidence="3" id="KW-1185">Reference proteome</keyword>
<dbReference type="Proteomes" id="UP001202180">
    <property type="component" value="Unassembled WGS sequence"/>
</dbReference>
<sequence length="246" mass="27993">MEFLQSAKGLTKNPLGIIGLFISLIYGLATLVLSTSISNLPSPSERLPIIWFIIVFPFITLGCFVFLVIRHHPKLYSPSDYGSTDLFLKTFEVQKFEAVQVAAVSDNVSQNPDPNALVRKMENSNFNKGYFSEYTRDNVALANDFFHVFSQKLNQKPYRSKITEFRYGVQAPEYFTLSIAFNKSMLKDDRSERSILLIIRIVRDESNTLNIIAIGKDIIEKNSKVFANKIIQYVDSIADKSLIKDE</sequence>